<evidence type="ECO:0000256" key="1">
    <source>
        <dbReference type="SAM" id="Phobius"/>
    </source>
</evidence>
<evidence type="ECO:0000313" key="2">
    <source>
        <dbReference type="EMBL" id="XCC63042.1"/>
    </source>
</evidence>
<feature type="transmembrane region" description="Helical" evidence="1">
    <location>
        <begin position="323"/>
        <end position="345"/>
    </location>
</feature>
<dbReference type="Gene3D" id="1.20.1740.10">
    <property type="entry name" value="Amino acid/polyamine transporter I"/>
    <property type="match status" value="1"/>
</dbReference>
<feature type="transmembrane region" description="Helical" evidence="1">
    <location>
        <begin position="280"/>
        <end position="302"/>
    </location>
</feature>
<organism evidence="2">
    <name type="scientific">Christensenella massiliensis</name>
    <dbReference type="NCBI Taxonomy" id="1805714"/>
    <lineage>
        <taxon>Bacteria</taxon>
        <taxon>Bacillati</taxon>
        <taxon>Bacillota</taxon>
        <taxon>Clostridia</taxon>
        <taxon>Christensenellales</taxon>
        <taxon>Christensenellaceae</taxon>
        <taxon>Christensenella</taxon>
    </lineage>
</organism>
<gene>
    <name evidence="2" type="ORF">PUP29_03770</name>
</gene>
<dbReference type="PANTHER" id="PTHR37814">
    <property type="entry name" value="CONSERVED MEMBRANE PROTEIN"/>
    <property type="match status" value="1"/>
</dbReference>
<feature type="transmembrane region" description="Helical" evidence="1">
    <location>
        <begin position="90"/>
        <end position="110"/>
    </location>
</feature>
<feature type="transmembrane region" description="Helical" evidence="1">
    <location>
        <begin position="122"/>
        <end position="141"/>
    </location>
</feature>
<keyword evidence="1" id="KW-0812">Transmembrane</keyword>
<feature type="transmembrane region" description="Helical" evidence="1">
    <location>
        <begin position="229"/>
        <end position="250"/>
    </location>
</feature>
<dbReference type="RefSeq" id="WP_079547151.1">
    <property type="nucleotide sequence ID" value="NZ_CP117826.1"/>
</dbReference>
<feature type="transmembrane region" description="Helical" evidence="1">
    <location>
        <begin position="153"/>
        <end position="176"/>
    </location>
</feature>
<name>A0AAU8ABC4_9FIRM</name>
<proteinExistence type="predicted"/>
<dbReference type="EMBL" id="CP117826">
    <property type="protein sequence ID" value="XCC63042.1"/>
    <property type="molecule type" value="Genomic_DNA"/>
</dbReference>
<reference evidence="2" key="1">
    <citation type="submission" date="2023-02" db="EMBL/GenBank/DDBJ databases">
        <title>Gut commensal Christensenella minuta modulates host metabolism via a new class of secondary bile acids.</title>
        <authorList>
            <person name="Liu C."/>
        </authorList>
    </citation>
    <scope>NUCLEOTIDE SEQUENCE</scope>
    <source>
        <strain evidence="2">CA70</strain>
    </source>
</reference>
<sequence>MRCEKLTAKELGSSFGVANVYIGALVGPALVAGTYATTFFLPDGCNSLWLPFVALAIVGLMCFLAAEVIRRFKIYEYGSLAKKIYFNKKFFYTLFEIYVLASNIVGVAIVQNMSGTFMKELFGMPDFAGMIIIGVISLFLIRYRDSLIRIVNSVMSVVMLVGFVIISVLVILLFGPQVSEILSDWTVPETANMGDALLRCCQFAFASSAFAITLCCVEQPIKKHKQSVWIGLFIMICAGFMMALSCFSFLPFQSEIMNDPVPLVYVMNNYIAGSYPWIPVVYYIVMLLAIISSVIPATYMISSRWQNLVPDIGPIKTDDRKNVFVAAIFIAICTAISLLGLTNIVNIGLSMLAYVGMPLVVIPICVIWPILLHKEKKKQRMQEEEPENI</sequence>
<feature type="transmembrane region" description="Helical" evidence="1">
    <location>
        <begin position="20"/>
        <end position="42"/>
    </location>
</feature>
<keyword evidence="1" id="KW-1133">Transmembrane helix</keyword>
<evidence type="ECO:0008006" key="3">
    <source>
        <dbReference type="Google" id="ProtNLM"/>
    </source>
</evidence>
<dbReference type="AlphaFoldDB" id="A0AAU8ABC4"/>
<protein>
    <recommendedName>
        <fullName evidence="3">GerAB/ArcD/ProY family transporter</fullName>
    </recommendedName>
</protein>
<dbReference type="PANTHER" id="PTHR37814:SF1">
    <property type="entry name" value="MEMBRANE PROTEIN"/>
    <property type="match status" value="1"/>
</dbReference>
<feature type="transmembrane region" description="Helical" evidence="1">
    <location>
        <begin position="48"/>
        <end position="69"/>
    </location>
</feature>
<dbReference type="InterPro" id="IPR038728">
    <property type="entry name" value="YkvI-like"/>
</dbReference>
<accession>A0AAU8ABC4</accession>
<feature type="transmembrane region" description="Helical" evidence="1">
    <location>
        <begin position="196"/>
        <end position="217"/>
    </location>
</feature>
<keyword evidence="1" id="KW-0472">Membrane</keyword>
<feature type="transmembrane region" description="Helical" evidence="1">
    <location>
        <begin position="351"/>
        <end position="372"/>
    </location>
</feature>